<protein>
    <submittedName>
        <fullName evidence="2">Putative ovule protein</fullName>
    </submittedName>
</protein>
<proteinExistence type="predicted"/>
<feature type="region of interest" description="Disordered" evidence="1">
    <location>
        <begin position="88"/>
        <end position="116"/>
    </location>
</feature>
<sequence length="116" mass="12744">MLRRRRYHSLVATAHLIPSSSSLRSVASPSYPSPSFSPFFSGETTTNEADSCWPPSFLHPPPPFSSSPPLFSLRHSLPLLPFSVTAARRGRQQSLSVQRAASNTGSRSHHENNSNE</sequence>
<evidence type="ECO:0000256" key="1">
    <source>
        <dbReference type="SAM" id="MobiDB-lite"/>
    </source>
</evidence>
<organism evidence="2">
    <name type="scientific">Solanum chacoense</name>
    <name type="common">Chaco potato</name>
    <dbReference type="NCBI Taxonomy" id="4108"/>
    <lineage>
        <taxon>Eukaryota</taxon>
        <taxon>Viridiplantae</taxon>
        <taxon>Streptophyta</taxon>
        <taxon>Embryophyta</taxon>
        <taxon>Tracheophyta</taxon>
        <taxon>Spermatophyta</taxon>
        <taxon>Magnoliopsida</taxon>
        <taxon>eudicotyledons</taxon>
        <taxon>Gunneridae</taxon>
        <taxon>Pentapetalae</taxon>
        <taxon>asterids</taxon>
        <taxon>lamiids</taxon>
        <taxon>Solanales</taxon>
        <taxon>Solanaceae</taxon>
        <taxon>Solanoideae</taxon>
        <taxon>Solaneae</taxon>
        <taxon>Solanum</taxon>
    </lineage>
</organism>
<dbReference type="EMBL" id="GEDG01030477">
    <property type="protein sequence ID" value="JAP11907.1"/>
    <property type="molecule type" value="Transcribed_RNA"/>
</dbReference>
<accession>A0A0V0GVK5</accession>
<feature type="compositionally biased region" description="Polar residues" evidence="1">
    <location>
        <begin position="92"/>
        <end position="106"/>
    </location>
</feature>
<reference evidence="2" key="1">
    <citation type="submission" date="2015-12" db="EMBL/GenBank/DDBJ databases">
        <title>Gene expression during late stages of embryo sac development: a critical building block for successful pollen-pistil interactions.</title>
        <authorList>
            <person name="Liu Y."/>
            <person name="Joly V."/>
            <person name="Sabar M."/>
            <person name="Matton D.P."/>
        </authorList>
    </citation>
    <scope>NUCLEOTIDE SEQUENCE</scope>
</reference>
<name>A0A0V0GVK5_SOLCH</name>
<evidence type="ECO:0000313" key="2">
    <source>
        <dbReference type="EMBL" id="JAP11907.1"/>
    </source>
</evidence>
<dbReference type="AlphaFoldDB" id="A0A0V0GVK5"/>